<sequence length="215" mass="22550">MGGVQQRPVVPYPVGAEAAFAGGGREQVARGAKLGHRRGTDPVGKAGGRIRHVVGGFDLQALAEAPSLQAAAFAQAGEEIGLAPHVHGREAGEGAGYGRGEPQGDLTIDLPVIRKGIDAHQAAGDRARQEIARVADGDVRQAHGGRKAVLHRRAAGLIQQNRCGKGADVEDKNTVSRRGIETFLAIYVHQQKIVDGRGVGLPRTERICVDEPHAS</sequence>
<dbReference type="AlphaFoldDB" id="A0A1Y5TTE8"/>
<accession>A0A1Y5TTE8</accession>
<dbReference type="Proteomes" id="UP000193409">
    <property type="component" value="Unassembled WGS sequence"/>
</dbReference>
<dbReference type="EMBL" id="FWFQ01000045">
    <property type="protein sequence ID" value="SLN67648.1"/>
    <property type="molecule type" value="Genomic_DNA"/>
</dbReference>
<protein>
    <submittedName>
        <fullName evidence="1">Uncharacterized protein</fullName>
    </submittedName>
</protein>
<evidence type="ECO:0000313" key="1">
    <source>
        <dbReference type="EMBL" id="SLN67648.1"/>
    </source>
</evidence>
<reference evidence="1 2" key="1">
    <citation type="submission" date="2017-03" db="EMBL/GenBank/DDBJ databases">
        <authorList>
            <person name="Afonso C.L."/>
            <person name="Miller P.J."/>
            <person name="Scott M.A."/>
            <person name="Spackman E."/>
            <person name="Goraichik I."/>
            <person name="Dimitrov K.M."/>
            <person name="Suarez D.L."/>
            <person name="Swayne D.E."/>
        </authorList>
    </citation>
    <scope>NUCLEOTIDE SEQUENCE [LARGE SCALE GENOMIC DNA]</scope>
    <source>
        <strain evidence="1 2">CECT 7680</strain>
    </source>
</reference>
<organism evidence="1 2">
    <name type="scientific">Pseudoruegeria aquimaris</name>
    <dbReference type="NCBI Taxonomy" id="393663"/>
    <lineage>
        <taxon>Bacteria</taxon>
        <taxon>Pseudomonadati</taxon>
        <taxon>Pseudomonadota</taxon>
        <taxon>Alphaproteobacteria</taxon>
        <taxon>Rhodobacterales</taxon>
        <taxon>Roseobacteraceae</taxon>
        <taxon>Pseudoruegeria</taxon>
    </lineage>
</organism>
<proteinExistence type="predicted"/>
<gene>
    <name evidence="1" type="ORF">PSA7680_03572</name>
</gene>
<evidence type="ECO:0000313" key="2">
    <source>
        <dbReference type="Proteomes" id="UP000193409"/>
    </source>
</evidence>
<name>A0A1Y5TTE8_9RHOB</name>
<keyword evidence="2" id="KW-1185">Reference proteome</keyword>